<evidence type="ECO:0008006" key="3">
    <source>
        <dbReference type="Google" id="ProtNLM"/>
    </source>
</evidence>
<protein>
    <recommendedName>
        <fullName evidence="3">DUF3383 domain-containing protein</fullName>
    </recommendedName>
</protein>
<reference evidence="1 2" key="1">
    <citation type="submission" date="2020-10" db="EMBL/GenBank/DDBJ databases">
        <title>Genomic Encyclopedia of Type Strains, Phase IV (KMG-IV): sequencing the most valuable type-strain genomes for metagenomic binning, comparative biology and taxonomic classification.</title>
        <authorList>
            <person name="Goeker M."/>
        </authorList>
    </citation>
    <scope>NUCLEOTIDE SEQUENCE [LARGE SCALE GENOMIC DNA]</scope>
    <source>
        <strain evidence="1 2">DSM 4194</strain>
    </source>
</reference>
<name>A0ABR9H4M5_9BACT</name>
<proteinExistence type="predicted"/>
<dbReference type="Proteomes" id="UP000639010">
    <property type="component" value="Unassembled WGS sequence"/>
</dbReference>
<evidence type="ECO:0000313" key="2">
    <source>
        <dbReference type="Proteomes" id="UP000639010"/>
    </source>
</evidence>
<sequence length="492" mass="52210">MAQNALSVDRVVKVTVNLQPLAAARRNFGVLCIVGASDVIDHVERIRLYTGISGIADDFGVQSPEYAAAELFFSQSPKPSILAIGKWVKTPSPAYLKGGLVADADLDASAWNTILNGSLGLVINGAGATVTGLDFTGQTNMNGIASVISAALAVEGAACEWTGASFVISSVTAGDGQTIGFAQATGTGTDLSARMALTEELALPLVAGMDAETPLECAAALADASGDWYGLTFAETLADDEHIAVAGFVEASSKSRIYMTTITNSRVLSSTVTDDLASRLKALSRLRTFVQYSRNKYAACSAAGRAFTVNFNANRSTITLKFKQEPGVVAEGLTETQAQALASKRCNVFVRYDNDTAILQEGVMANGAFFDEVHGLDWLQNAIQTECYNLLYQSKTKIPQTDAGVNQIVTTISKVLAEAVNNGLVAPGTWNADGFGQLQRGDYLPSGWYIYAQPIDEQPQSEREQRKAPPIQVAVKLAGAVHFVDVQVDVNR</sequence>
<evidence type="ECO:0000313" key="1">
    <source>
        <dbReference type="EMBL" id="MBE1425645.1"/>
    </source>
</evidence>
<dbReference type="InterPro" id="IPR021808">
    <property type="entry name" value="DUF3383"/>
</dbReference>
<dbReference type="EMBL" id="JADBGG010000016">
    <property type="protein sequence ID" value="MBE1425645.1"/>
    <property type="molecule type" value="Genomic_DNA"/>
</dbReference>
<accession>A0ABR9H4M5</accession>
<comment type="caution">
    <text evidence="1">The sequence shown here is derived from an EMBL/GenBank/DDBJ whole genome shotgun (WGS) entry which is preliminary data.</text>
</comment>
<keyword evidence="2" id="KW-1185">Reference proteome</keyword>
<gene>
    <name evidence="1" type="ORF">H4684_002302</name>
</gene>
<dbReference type="Pfam" id="PF11863">
    <property type="entry name" value="DUF3383"/>
    <property type="match status" value="1"/>
</dbReference>
<dbReference type="RefSeq" id="WP_192623817.1">
    <property type="nucleotide sequence ID" value="NZ_JADBGG010000016.1"/>
</dbReference>
<organism evidence="1 2">
    <name type="scientific">Desulfomicrobium macestii</name>
    <dbReference type="NCBI Taxonomy" id="90731"/>
    <lineage>
        <taxon>Bacteria</taxon>
        <taxon>Pseudomonadati</taxon>
        <taxon>Thermodesulfobacteriota</taxon>
        <taxon>Desulfovibrionia</taxon>
        <taxon>Desulfovibrionales</taxon>
        <taxon>Desulfomicrobiaceae</taxon>
        <taxon>Desulfomicrobium</taxon>
    </lineage>
</organism>